<dbReference type="EMBL" id="ABOX02000020">
    <property type="protein sequence ID" value="EEF60133.1"/>
    <property type="molecule type" value="Genomic_DNA"/>
</dbReference>
<keyword evidence="1" id="KW-0175">Coiled coil</keyword>
<proteinExistence type="predicted"/>
<gene>
    <name evidence="2" type="ORF">Cflav_PD3192</name>
</gene>
<name>B9XJ95_PEDPL</name>
<evidence type="ECO:0000256" key="1">
    <source>
        <dbReference type="SAM" id="Coils"/>
    </source>
</evidence>
<evidence type="ECO:0000313" key="2">
    <source>
        <dbReference type="EMBL" id="EEF60133.1"/>
    </source>
</evidence>
<dbReference type="RefSeq" id="WP_007415888.1">
    <property type="nucleotide sequence ID" value="NZ_ABOX02000020.1"/>
</dbReference>
<reference evidence="2 3" key="1">
    <citation type="journal article" date="2011" name="J. Bacteriol.">
        <title>Genome sequence of 'Pedosphaera parvula' Ellin514, an aerobic Verrucomicrobial isolate from pasture soil.</title>
        <authorList>
            <person name="Kant R."/>
            <person name="van Passel M.W."/>
            <person name="Sangwan P."/>
            <person name="Palva A."/>
            <person name="Lucas S."/>
            <person name="Copeland A."/>
            <person name="Lapidus A."/>
            <person name="Glavina Del Rio T."/>
            <person name="Dalin E."/>
            <person name="Tice H."/>
            <person name="Bruce D."/>
            <person name="Goodwin L."/>
            <person name="Pitluck S."/>
            <person name="Chertkov O."/>
            <person name="Larimer F.W."/>
            <person name="Land M.L."/>
            <person name="Hauser L."/>
            <person name="Brettin T.S."/>
            <person name="Detter J.C."/>
            <person name="Han S."/>
            <person name="de Vos W.M."/>
            <person name="Janssen P.H."/>
            <person name="Smidt H."/>
        </authorList>
    </citation>
    <scope>NUCLEOTIDE SEQUENCE [LARGE SCALE GENOMIC DNA]</scope>
    <source>
        <strain evidence="2 3">Ellin514</strain>
    </source>
</reference>
<evidence type="ECO:0000313" key="3">
    <source>
        <dbReference type="Proteomes" id="UP000003688"/>
    </source>
</evidence>
<protein>
    <submittedName>
        <fullName evidence="2">Uncharacterized protein</fullName>
    </submittedName>
</protein>
<accession>B9XJ95</accession>
<keyword evidence="3" id="KW-1185">Reference proteome</keyword>
<dbReference type="AlphaFoldDB" id="B9XJ95"/>
<feature type="coiled-coil region" evidence="1">
    <location>
        <begin position="20"/>
        <end position="47"/>
    </location>
</feature>
<comment type="caution">
    <text evidence="2">The sequence shown here is derived from an EMBL/GenBank/DDBJ whole genome shotgun (WGS) entry which is preliminary data.</text>
</comment>
<dbReference type="STRING" id="320771.Cflav_PD3192"/>
<dbReference type="Proteomes" id="UP000003688">
    <property type="component" value="Unassembled WGS sequence"/>
</dbReference>
<sequence precursor="true">MKNLMIALALVVTLLCGFILLQKNHELEKARVQLAAADRQRDLAAAETAQKEKRSKYLQARLRESRAETLGKEVETQELRQQLARSEIRTNQHAAVSEMFRSQAMKEALKAEAKVAIAKTVKALFEAGLAQQLQLNDNQSDALKQLLTQKASIVWEQMLVPMTAGELDEAGMAEAGKGIKQALEENAAQMRALLGDDGYNSYQLFEKTQPERDRLKQFSAQALQSGSNLTAEQQGQLLSAMVDERANFKFQFDIANPLKLDFEHWYDNFTDQKLNAYNQDMEQLNDRIVQRAQALLTPEQTELLKSSLNRELFHSMVTMRTTKSMMSANAR</sequence>
<organism evidence="2 3">
    <name type="scientific">Pedosphaera parvula (strain Ellin514)</name>
    <dbReference type="NCBI Taxonomy" id="320771"/>
    <lineage>
        <taxon>Bacteria</taxon>
        <taxon>Pseudomonadati</taxon>
        <taxon>Verrucomicrobiota</taxon>
        <taxon>Pedosphaerae</taxon>
        <taxon>Pedosphaerales</taxon>
        <taxon>Pedosphaeraceae</taxon>
        <taxon>Pedosphaera</taxon>
    </lineage>
</organism>